<protein>
    <submittedName>
        <fullName evidence="5">Molybdate ABC transporter substrate-binding protein</fullName>
    </submittedName>
</protein>
<accession>A0ABU5IN34</accession>
<keyword evidence="6" id="KW-1185">Reference proteome</keyword>
<dbReference type="PANTHER" id="PTHR30632">
    <property type="entry name" value="MOLYBDATE-BINDING PERIPLASMIC PROTEIN"/>
    <property type="match status" value="1"/>
</dbReference>
<sequence>MNPLRRLMATAALCALAAAPLMASAQQLTVSAAASLTEAFREIGTRFEAHKPGAAVRFNFAASGVLIQQIVQGAPVDVFVSADQETMDRGVKEKVLDAATRRDFAGNTVVMVAPAQGAAVPATLADLAKPEVRRIAVGKLATVPVGRYTKQVLDAARLWEPLEPKLVYADSVRQVLDYVARGEVEAGFVYRTDAELMKDKVRVLLAAQGHTPVTYPAAVVSDSRQAALAREFVNFLFTTEAQGVLARYGFSKP</sequence>
<dbReference type="Proteomes" id="UP001293718">
    <property type="component" value="Unassembled WGS sequence"/>
</dbReference>
<evidence type="ECO:0000256" key="4">
    <source>
        <dbReference type="SAM" id="SignalP"/>
    </source>
</evidence>
<evidence type="ECO:0000256" key="3">
    <source>
        <dbReference type="ARBA" id="ARBA00022729"/>
    </source>
</evidence>
<dbReference type="InterPro" id="IPR050682">
    <property type="entry name" value="ModA/WtpA"/>
</dbReference>
<evidence type="ECO:0000313" key="5">
    <source>
        <dbReference type="EMBL" id="MDZ5460305.1"/>
    </source>
</evidence>
<dbReference type="NCBIfam" id="TIGR01256">
    <property type="entry name" value="modA"/>
    <property type="match status" value="1"/>
</dbReference>
<evidence type="ECO:0000256" key="2">
    <source>
        <dbReference type="ARBA" id="ARBA00022723"/>
    </source>
</evidence>
<dbReference type="SUPFAM" id="SSF53850">
    <property type="entry name" value="Periplasmic binding protein-like II"/>
    <property type="match status" value="1"/>
</dbReference>
<evidence type="ECO:0000256" key="1">
    <source>
        <dbReference type="ARBA" id="ARBA00009175"/>
    </source>
</evidence>
<reference evidence="5 6" key="1">
    <citation type="submission" date="2023-11" db="EMBL/GenBank/DDBJ databases">
        <title>Draft genome of Azohydromonas lata strain H1 (DSM1123), a polyhydroxyalkanoate producer.</title>
        <authorList>
            <person name="Traversa D."/>
            <person name="D'Addabbo P."/>
            <person name="Pazzani C."/>
            <person name="Manzari C."/>
            <person name="Chiara M."/>
            <person name="Scrascia M."/>
        </authorList>
    </citation>
    <scope>NUCLEOTIDE SEQUENCE [LARGE SCALE GENOMIC DNA]</scope>
    <source>
        <strain evidence="5 6">H1</strain>
    </source>
</reference>
<proteinExistence type="inferred from homology"/>
<feature type="chain" id="PRO_5047180500" evidence="4">
    <location>
        <begin position="26"/>
        <end position="253"/>
    </location>
</feature>
<comment type="caution">
    <text evidence="5">The sequence shown here is derived from an EMBL/GenBank/DDBJ whole genome shotgun (WGS) entry which is preliminary data.</text>
</comment>
<keyword evidence="2" id="KW-0479">Metal-binding</keyword>
<keyword evidence="3 4" id="KW-0732">Signal</keyword>
<organism evidence="5 6">
    <name type="scientific">Azohydromonas lata</name>
    <dbReference type="NCBI Taxonomy" id="45677"/>
    <lineage>
        <taxon>Bacteria</taxon>
        <taxon>Pseudomonadati</taxon>
        <taxon>Pseudomonadota</taxon>
        <taxon>Betaproteobacteria</taxon>
        <taxon>Burkholderiales</taxon>
        <taxon>Sphaerotilaceae</taxon>
        <taxon>Azohydromonas</taxon>
    </lineage>
</organism>
<dbReference type="InterPro" id="IPR005950">
    <property type="entry name" value="ModA"/>
</dbReference>
<dbReference type="Pfam" id="PF13531">
    <property type="entry name" value="SBP_bac_11"/>
    <property type="match status" value="1"/>
</dbReference>
<gene>
    <name evidence="5" type="primary">modA</name>
    <name evidence="5" type="ORF">SM757_27370</name>
</gene>
<dbReference type="EMBL" id="JAXOJX010000065">
    <property type="protein sequence ID" value="MDZ5460305.1"/>
    <property type="molecule type" value="Genomic_DNA"/>
</dbReference>
<name>A0ABU5IN34_9BURK</name>
<comment type="similarity">
    <text evidence="1">Belongs to the bacterial solute-binding protein ModA family.</text>
</comment>
<feature type="signal peptide" evidence="4">
    <location>
        <begin position="1"/>
        <end position="25"/>
    </location>
</feature>
<dbReference type="PIRSF" id="PIRSF004846">
    <property type="entry name" value="ModA"/>
    <property type="match status" value="1"/>
</dbReference>
<dbReference type="Gene3D" id="3.40.190.10">
    <property type="entry name" value="Periplasmic binding protein-like II"/>
    <property type="match status" value="2"/>
</dbReference>
<dbReference type="RefSeq" id="WP_322467805.1">
    <property type="nucleotide sequence ID" value="NZ_JAXOJX010000065.1"/>
</dbReference>
<evidence type="ECO:0000313" key="6">
    <source>
        <dbReference type="Proteomes" id="UP001293718"/>
    </source>
</evidence>
<dbReference type="PANTHER" id="PTHR30632:SF0">
    <property type="entry name" value="SULFATE-BINDING PROTEIN"/>
    <property type="match status" value="1"/>
</dbReference>